<reference evidence="2 3" key="1">
    <citation type="submission" date="2024-01" db="EMBL/GenBank/DDBJ databases">
        <title>The genomes of 5 underutilized Papilionoideae crops provide insights into root nodulation and disease resistanc.</title>
        <authorList>
            <person name="Jiang F."/>
        </authorList>
    </citation>
    <scope>NUCLEOTIDE SEQUENCE [LARGE SCALE GENOMIC DNA]</scope>
    <source>
        <strain evidence="2">LVBAO_FW01</strain>
        <tissue evidence="2">Leaves</tissue>
    </source>
</reference>
<dbReference type="EMBL" id="JAYMYQ010000010">
    <property type="protein sequence ID" value="KAK7307981.1"/>
    <property type="molecule type" value="Genomic_DNA"/>
</dbReference>
<protein>
    <submittedName>
        <fullName evidence="2">Uncharacterized protein</fullName>
    </submittedName>
</protein>
<name>A0AAN9K186_CANGL</name>
<feature type="region of interest" description="Disordered" evidence="1">
    <location>
        <begin position="97"/>
        <end position="141"/>
    </location>
</feature>
<comment type="caution">
    <text evidence="2">The sequence shown here is derived from an EMBL/GenBank/DDBJ whole genome shotgun (WGS) entry which is preliminary data.</text>
</comment>
<proteinExistence type="predicted"/>
<evidence type="ECO:0000256" key="1">
    <source>
        <dbReference type="SAM" id="MobiDB-lite"/>
    </source>
</evidence>
<dbReference type="AlphaFoldDB" id="A0AAN9K186"/>
<dbReference type="Proteomes" id="UP001367508">
    <property type="component" value="Unassembled WGS sequence"/>
</dbReference>
<feature type="compositionally biased region" description="Basic residues" evidence="1">
    <location>
        <begin position="103"/>
        <end position="117"/>
    </location>
</feature>
<dbReference type="PANTHER" id="PTHR33621">
    <property type="entry name" value="ASPARTIC/GLUTAMIC ACID-RICH PROTEIN"/>
    <property type="match status" value="1"/>
</dbReference>
<accession>A0AAN9K186</accession>
<gene>
    <name evidence="2" type="ORF">VNO77_41516</name>
</gene>
<organism evidence="2 3">
    <name type="scientific">Canavalia gladiata</name>
    <name type="common">Sword bean</name>
    <name type="synonym">Dolichos gladiatus</name>
    <dbReference type="NCBI Taxonomy" id="3824"/>
    <lineage>
        <taxon>Eukaryota</taxon>
        <taxon>Viridiplantae</taxon>
        <taxon>Streptophyta</taxon>
        <taxon>Embryophyta</taxon>
        <taxon>Tracheophyta</taxon>
        <taxon>Spermatophyta</taxon>
        <taxon>Magnoliopsida</taxon>
        <taxon>eudicotyledons</taxon>
        <taxon>Gunneridae</taxon>
        <taxon>Pentapetalae</taxon>
        <taxon>rosids</taxon>
        <taxon>fabids</taxon>
        <taxon>Fabales</taxon>
        <taxon>Fabaceae</taxon>
        <taxon>Papilionoideae</taxon>
        <taxon>50 kb inversion clade</taxon>
        <taxon>NPAAA clade</taxon>
        <taxon>indigoferoid/millettioid clade</taxon>
        <taxon>Phaseoleae</taxon>
        <taxon>Canavalia</taxon>
    </lineage>
</organism>
<evidence type="ECO:0000313" key="3">
    <source>
        <dbReference type="Proteomes" id="UP001367508"/>
    </source>
</evidence>
<sequence length="696" mass="76418">MDFHSLSRKELQSLCKKNNIPANVTNVAMAQALAALHQVKGLDELVNRPVEHDAQGFQEDKVIATPDTHCRTSTRRKAARGGEGIEQENKDMNMAATPAVPTSRRRATAISTRRKTKPQVPDDEKNGGQGKPTEVPKTPAAVSTVTRAYNTRRSVRLLEKNLSKMSLMDAEDIGGLVKMDTMSEDMSYISQQTDDLPETGKRPSMQIVSTEVSEKIDDLEVTSQEKNTEDELGYGVHENAVGASLQSDPREGLGKIRSWDVELHDSNLKMEESSETFNYSNEVCDGSDFDINKKTGEAVHADNQAETGMFDELEDSCDFTELENEKCVETKQGEPFELPEDASREFAAFSLSLEMPDNASTEVTGQDILGLLPMSSVNKTDNHDGNDSAEISALSNEVSGDASREVTDQDFAASTVEMADDTPMEATDQDIVGSFPMSSVSDDSVSLKGSKACNIDNQDGNYSAEISEDVSMEELVASNTDTNTLADNDVFTEESAIPEQEFSISGVALKHKKSPITKTSVVNIDEVMKSAPIYEQKTSNIQIPSLADNDVIPEETAIPEQEFNISGETLKSPITEVPVVNIDEVMTIAPVYERKTSDIQIHSIVAGQSKGEPKYVGDEPIQEDDKIQTCMVKENTSYCEYHKMSVRGLKKMLRNLNLDDKSNSKSNLMKEVDRKRTALEALPENQMTAGETQNDG</sequence>
<dbReference type="PANTHER" id="PTHR33621:SF2">
    <property type="entry name" value="RIBOSOMAL L1 DOMAIN-CONTAINING PROTEIN"/>
    <property type="match status" value="1"/>
</dbReference>
<keyword evidence="3" id="KW-1185">Reference proteome</keyword>
<evidence type="ECO:0000313" key="2">
    <source>
        <dbReference type="EMBL" id="KAK7307981.1"/>
    </source>
</evidence>